<proteinExistence type="inferred from homology"/>
<protein>
    <recommendedName>
        <fullName evidence="3">COX assembly mitochondrial protein</fullName>
    </recommendedName>
</protein>
<reference evidence="4" key="1">
    <citation type="submission" date="2022-03" db="EMBL/GenBank/DDBJ databases">
        <authorList>
            <person name="Legras J.-L."/>
            <person name="Devillers H."/>
            <person name="Grondin C."/>
        </authorList>
    </citation>
    <scope>NUCLEOTIDE SEQUENCE</scope>
    <source>
        <strain evidence="4">CLIB 1423</strain>
    </source>
</reference>
<dbReference type="AlphaFoldDB" id="A0A9P0QM59"/>
<comment type="caution">
    <text evidence="4">The sequence shown here is derived from an EMBL/GenBank/DDBJ whole genome shotgun (WGS) entry which is preliminary data.</text>
</comment>
<gene>
    <name evidence="4" type="ORF">CLIB1423_02S11122</name>
</gene>
<keyword evidence="3" id="KW-0143">Chaperone</keyword>
<evidence type="ECO:0000256" key="2">
    <source>
        <dbReference type="ARBA" id="ARBA00023157"/>
    </source>
</evidence>
<keyword evidence="3" id="KW-0496">Mitochondrion</keyword>
<comment type="similarity">
    <text evidence="1 3">Belongs to the CMC family.</text>
</comment>
<dbReference type="EMBL" id="CAKXYY010000002">
    <property type="protein sequence ID" value="CAH2351050.1"/>
    <property type="molecule type" value="Genomic_DNA"/>
</dbReference>
<comment type="function">
    <text evidence="3">Required for mitochondrial cytochrome c oxidase (COX) assembly and respiration.</text>
</comment>
<dbReference type="OrthoDB" id="6224010at2759"/>
<keyword evidence="3" id="KW-0999">Mitochondrion inner membrane</keyword>
<evidence type="ECO:0000256" key="3">
    <source>
        <dbReference type="RuleBase" id="RU364104"/>
    </source>
</evidence>
<dbReference type="GO" id="GO:0005743">
    <property type="term" value="C:mitochondrial inner membrane"/>
    <property type="evidence" value="ECO:0007669"/>
    <property type="project" value="UniProtKB-SubCell"/>
</dbReference>
<dbReference type="InterPro" id="IPR013892">
    <property type="entry name" value="Cyt_c_biogenesis_Cmc1-like"/>
</dbReference>
<dbReference type="Pfam" id="PF08583">
    <property type="entry name" value="Cmc1"/>
    <property type="match status" value="1"/>
</dbReference>
<evidence type="ECO:0000256" key="1">
    <source>
        <dbReference type="ARBA" id="ARBA00007347"/>
    </source>
</evidence>
<dbReference type="Proteomes" id="UP000837801">
    <property type="component" value="Unassembled WGS sequence"/>
</dbReference>
<comment type="subcellular location">
    <subcellularLocation>
        <location evidence="3">Mitochondrion inner membrane</location>
    </subcellularLocation>
</comment>
<organism evidence="4 5">
    <name type="scientific">[Candida] railenensis</name>
    <dbReference type="NCBI Taxonomy" id="45579"/>
    <lineage>
        <taxon>Eukaryota</taxon>
        <taxon>Fungi</taxon>
        <taxon>Dikarya</taxon>
        <taxon>Ascomycota</taxon>
        <taxon>Saccharomycotina</taxon>
        <taxon>Pichiomycetes</taxon>
        <taxon>Debaryomycetaceae</taxon>
        <taxon>Kurtzmaniella</taxon>
    </lineage>
</organism>
<name>A0A9P0QM59_9ASCO</name>
<keyword evidence="5" id="KW-1185">Reference proteome</keyword>
<evidence type="ECO:0000313" key="4">
    <source>
        <dbReference type="EMBL" id="CAH2351050.1"/>
    </source>
</evidence>
<evidence type="ECO:0000313" key="5">
    <source>
        <dbReference type="Proteomes" id="UP000837801"/>
    </source>
</evidence>
<sequence>MNSKKTLEDVHLPTNPNIPAWLITPKEEKLIYERWRKKAHVHCDDLIRQYIECSNRFKNPIDGMRECKGINSDRESCLKQFQKDNVLDNERNSYIEEKIEMKKIIDEYVKKRDG</sequence>
<keyword evidence="2" id="KW-1015">Disulfide bond</keyword>
<accession>A0A9P0QM59</accession>
<keyword evidence="3" id="KW-0472">Membrane</keyword>